<dbReference type="RefSeq" id="WP_069645832.1">
    <property type="nucleotide sequence ID" value="NZ_MIJZ01000012.1"/>
</dbReference>
<reference evidence="2" key="1">
    <citation type="submission" date="2016-09" db="EMBL/GenBank/DDBJ databases">
        <authorList>
            <person name="Gulvik C.A."/>
        </authorList>
    </citation>
    <scope>NUCLEOTIDE SEQUENCE [LARGE SCALE GENOMIC DNA]</scope>
    <source>
        <strain evidence="2">DSM 23328</strain>
    </source>
</reference>
<proteinExistence type="predicted"/>
<evidence type="ECO:0000313" key="1">
    <source>
        <dbReference type="EMBL" id="OEG11979.1"/>
    </source>
</evidence>
<gene>
    <name evidence="1" type="ORF">BCR21_07010</name>
</gene>
<dbReference type="AlphaFoldDB" id="A0A1E5GH19"/>
<keyword evidence="2" id="KW-1185">Reference proteome</keyword>
<accession>A0A1E5GH19</accession>
<name>A0A1E5GH19_9ENTE</name>
<comment type="caution">
    <text evidence="1">The sequence shown here is derived from an EMBL/GenBank/DDBJ whole genome shotgun (WGS) entry which is preliminary data.</text>
</comment>
<organism evidence="1 2">
    <name type="scientific">Enterococcus ureasiticus</name>
    <dbReference type="NCBI Taxonomy" id="903984"/>
    <lineage>
        <taxon>Bacteria</taxon>
        <taxon>Bacillati</taxon>
        <taxon>Bacillota</taxon>
        <taxon>Bacilli</taxon>
        <taxon>Lactobacillales</taxon>
        <taxon>Enterococcaceae</taxon>
        <taxon>Enterococcus</taxon>
    </lineage>
</organism>
<dbReference type="EMBL" id="MIJZ01000012">
    <property type="protein sequence ID" value="OEG11979.1"/>
    <property type="molecule type" value="Genomic_DNA"/>
</dbReference>
<protein>
    <submittedName>
        <fullName evidence="1">Uncharacterized protein</fullName>
    </submittedName>
</protein>
<sequence>MIDVEDLDFLFNFYEQLNNKNEKKVDLDSFKKENDVNYSFKEDVVEEIQENLKEFKDCIAALRQIDLKDDIHDTVYLYSFVSNMNKLYRIMGNLSISFSDFQDFDIEISKNLPKGPNDDSELI</sequence>
<dbReference type="Proteomes" id="UP000094068">
    <property type="component" value="Unassembled WGS sequence"/>
</dbReference>
<evidence type="ECO:0000313" key="2">
    <source>
        <dbReference type="Proteomes" id="UP000094068"/>
    </source>
</evidence>